<proteinExistence type="inferred from homology"/>
<feature type="region of interest" description="Disordered" evidence="2">
    <location>
        <begin position="75"/>
        <end position="146"/>
    </location>
</feature>
<dbReference type="InterPro" id="IPR029052">
    <property type="entry name" value="Metallo-depent_PP-like"/>
</dbReference>
<evidence type="ECO:0000313" key="3">
    <source>
        <dbReference type="EMBL" id="ANB13684.1"/>
    </source>
</evidence>
<gene>
    <name evidence="3" type="primary">VPS29</name>
    <name evidence="3" type="ORF">AWJ20_4627</name>
</gene>
<dbReference type="OrthoDB" id="10258130at2759"/>
<dbReference type="EMBL" id="CP014502">
    <property type="protein sequence ID" value="ANB13684.1"/>
    <property type="molecule type" value="Genomic_DNA"/>
</dbReference>
<feature type="compositionally biased region" description="Acidic residues" evidence="2">
    <location>
        <begin position="137"/>
        <end position="146"/>
    </location>
</feature>
<dbReference type="RefSeq" id="XP_018736161.1">
    <property type="nucleotide sequence ID" value="XM_018881710.1"/>
</dbReference>
<evidence type="ECO:0000313" key="4">
    <source>
        <dbReference type="Proteomes" id="UP000189580"/>
    </source>
</evidence>
<reference evidence="3 4" key="1">
    <citation type="submission" date="2016-02" db="EMBL/GenBank/DDBJ databases">
        <title>Complete genome sequence and transcriptome regulation of the pentose utilising yeast Sugiyamaella lignohabitans.</title>
        <authorList>
            <person name="Bellasio M."/>
            <person name="Peymann A."/>
            <person name="Valli M."/>
            <person name="Sipitzky M."/>
            <person name="Graf A."/>
            <person name="Sauer M."/>
            <person name="Marx H."/>
            <person name="Mattanovich D."/>
        </authorList>
    </citation>
    <scope>NUCLEOTIDE SEQUENCE [LARGE SCALE GENOMIC DNA]</scope>
    <source>
        <strain evidence="3 4">CBS 10342</strain>
    </source>
</reference>
<dbReference type="NCBIfam" id="TIGR00040">
    <property type="entry name" value="yfcE"/>
    <property type="match status" value="1"/>
</dbReference>
<feature type="compositionally biased region" description="Polar residues" evidence="2">
    <location>
        <begin position="105"/>
        <end position="115"/>
    </location>
</feature>
<accession>A0A167E5Z6</accession>
<dbReference type="Gene3D" id="3.60.21.10">
    <property type="match status" value="2"/>
</dbReference>
<feature type="compositionally biased region" description="Acidic residues" evidence="2">
    <location>
        <begin position="80"/>
        <end position="89"/>
    </location>
</feature>
<dbReference type="InterPro" id="IPR000979">
    <property type="entry name" value="Phosphodiesterase_MJ0936/Vps29"/>
</dbReference>
<dbReference type="KEGG" id="slb:AWJ20_4627"/>
<evidence type="ECO:0000256" key="1">
    <source>
        <dbReference type="RuleBase" id="RU362040"/>
    </source>
</evidence>
<name>A0A167E5Z6_9ASCO</name>
<keyword evidence="4" id="KW-1185">Reference proteome</keyword>
<organism evidence="3 4">
    <name type="scientific">Sugiyamaella lignohabitans</name>
    <dbReference type="NCBI Taxonomy" id="796027"/>
    <lineage>
        <taxon>Eukaryota</taxon>
        <taxon>Fungi</taxon>
        <taxon>Dikarya</taxon>
        <taxon>Ascomycota</taxon>
        <taxon>Saccharomycotina</taxon>
        <taxon>Dipodascomycetes</taxon>
        <taxon>Dipodascales</taxon>
        <taxon>Trichomonascaceae</taxon>
        <taxon>Sugiyamaella</taxon>
    </lineage>
</organism>
<dbReference type="SUPFAM" id="SSF56300">
    <property type="entry name" value="Metallo-dependent phosphatases"/>
    <property type="match status" value="1"/>
</dbReference>
<protein>
    <recommendedName>
        <fullName evidence="1">Vacuolar protein sorting-associated protein 29</fullName>
    </recommendedName>
</protein>
<sequence>MSPSLPLNKVVTHGQLRIGFVAGHSVIPNSDPDALLITARQLDVDMLIWGGSHRVEAYQLEGKFFISPGSATGAFTTGWPEEDVDDETDAANGADVDNTDDHTTESNGTNSTKPPTSTDNDGQTTTTIDSDNKTGDNDDDADDDEHLDSTTPSFCLLDIQGSVCVLYIYSLIDGEVKVDKVSYRKDSP</sequence>
<dbReference type="GeneID" id="30036780"/>
<feature type="compositionally biased region" description="Low complexity" evidence="2">
    <location>
        <begin position="116"/>
        <end position="129"/>
    </location>
</feature>
<dbReference type="AlphaFoldDB" id="A0A167E5Z6"/>
<comment type="similarity">
    <text evidence="1">Belongs to the VPS29 family.</text>
</comment>
<dbReference type="Proteomes" id="UP000189580">
    <property type="component" value="Chromosome d"/>
</dbReference>
<evidence type="ECO:0000256" key="2">
    <source>
        <dbReference type="SAM" id="MobiDB-lite"/>
    </source>
</evidence>
<dbReference type="PANTHER" id="PTHR11124">
    <property type="entry name" value="VACUOLAR SORTING PROTEIN VPS29"/>
    <property type="match status" value="1"/>
</dbReference>